<comment type="subcellular location">
    <subcellularLocation>
        <location evidence="1">Endomembrane system</location>
        <topology evidence="1">Multi-pass membrane protein</topology>
    </subcellularLocation>
</comment>
<dbReference type="GO" id="GO:0012505">
    <property type="term" value="C:endomembrane system"/>
    <property type="evidence" value="ECO:0007669"/>
    <property type="project" value="UniProtKB-SubCell"/>
</dbReference>
<dbReference type="Pfam" id="PF02508">
    <property type="entry name" value="Rnf-Nqr"/>
    <property type="match status" value="1"/>
</dbReference>
<evidence type="ECO:0000313" key="9">
    <source>
        <dbReference type="Proteomes" id="UP000823913"/>
    </source>
</evidence>
<proteinExistence type="predicted"/>
<name>A0A9D1J8Z1_9FIRM</name>
<feature type="transmembrane region" description="Helical" evidence="7">
    <location>
        <begin position="38"/>
        <end position="57"/>
    </location>
</feature>
<sequence length="222" mass="23818">MNKYKKITLDGIIFNNPTFMLVLGTCPTLGLISNALSALEMGLAVIVILTLSNMIISALRKLIPNEVRIPCYIVVIATLVTLIRMVLDKFLPDVYDALGGFLALIVVNCIILGRAEAFANKHTVVESAVDGIANGIGFTMALTVMGIICEFLGKGSIFGAQIMTFSIGLFSTPAGAFIVFGLSICAFTAIIDTFQRARRVKANKIARENLLDEGKNLGEVNA</sequence>
<dbReference type="EMBL" id="DVHK01000001">
    <property type="protein sequence ID" value="HIR66427.1"/>
    <property type="molecule type" value="Genomic_DNA"/>
</dbReference>
<keyword evidence="2" id="KW-0813">Transport</keyword>
<evidence type="ECO:0000313" key="8">
    <source>
        <dbReference type="EMBL" id="HIR66427.1"/>
    </source>
</evidence>
<protein>
    <submittedName>
        <fullName evidence="8">Electron transport complex subunit RsxE</fullName>
    </submittedName>
</protein>
<evidence type="ECO:0000256" key="3">
    <source>
        <dbReference type="ARBA" id="ARBA00022692"/>
    </source>
</evidence>
<reference evidence="8" key="1">
    <citation type="submission" date="2020-10" db="EMBL/GenBank/DDBJ databases">
        <authorList>
            <person name="Gilroy R."/>
        </authorList>
    </citation>
    <scope>NUCLEOTIDE SEQUENCE</scope>
    <source>
        <strain evidence="8">ChiW16-3235</strain>
    </source>
</reference>
<feature type="transmembrane region" description="Helical" evidence="7">
    <location>
        <begin position="69"/>
        <end position="87"/>
    </location>
</feature>
<accession>A0A9D1J8Z1</accession>
<keyword evidence="3 7" id="KW-0812">Transmembrane</keyword>
<feature type="transmembrane region" description="Helical" evidence="7">
    <location>
        <begin position="131"/>
        <end position="153"/>
    </location>
</feature>
<keyword evidence="5 7" id="KW-1133">Transmembrane helix</keyword>
<evidence type="ECO:0000256" key="6">
    <source>
        <dbReference type="ARBA" id="ARBA00023136"/>
    </source>
</evidence>
<evidence type="ECO:0000256" key="2">
    <source>
        <dbReference type="ARBA" id="ARBA00022448"/>
    </source>
</evidence>
<keyword evidence="4" id="KW-1278">Translocase</keyword>
<dbReference type="Proteomes" id="UP000823913">
    <property type="component" value="Unassembled WGS sequence"/>
</dbReference>
<dbReference type="AlphaFoldDB" id="A0A9D1J8Z1"/>
<dbReference type="GO" id="GO:0005886">
    <property type="term" value="C:plasma membrane"/>
    <property type="evidence" value="ECO:0007669"/>
    <property type="project" value="TreeGrafter"/>
</dbReference>
<dbReference type="PANTHER" id="PTHR30586">
    <property type="entry name" value="ELECTRON TRANSPORT COMPLEX PROTEIN RNFE"/>
    <property type="match status" value="1"/>
</dbReference>
<gene>
    <name evidence="8" type="primary">rsxE</name>
    <name evidence="8" type="ORF">IAB94_00085</name>
</gene>
<evidence type="ECO:0000256" key="1">
    <source>
        <dbReference type="ARBA" id="ARBA00004127"/>
    </source>
</evidence>
<organism evidence="8 9">
    <name type="scientific">Candidatus Coproplasma avicola</name>
    <dbReference type="NCBI Taxonomy" id="2840744"/>
    <lineage>
        <taxon>Bacteria</taxon>
        <taxon>Bacillati</taxon>
        <taxon>Bacillota</taxon>
        <taxon>Clostridia</taxon>
        <taxon>Eubacteriales</taxon>
        <taxon>Candidatus Coproplasma</taxon>
    </lineage>
</organism>
<dbReference type="NCBIfam" id="NF009070">
    <property type="entry name" value="PRK12405.1"/>
    <property type="match status" value="1"/>
</dbReference>
<evidence type="ECO:0000256" key="7">
    <source>
        <dbReference type="SAM" id="Phobius"/>
    </source>
</evidence>
<evidence type="ECO:0000256" key="5">
    <source>
        <dbReference type="ARBA" id="ARBA00022989"/>
    </source>
</evidence>
<feature type="transmembrane region" description="Helical" evidence="7">
    <location>
        <begin position="99"/>
        <end position="119"/>
    </location>
</feature>
<comment type="caution">
    <text evidence="8">The sequence shown here is derived from an EMBL/GenBank/DDBJ whole genome shotgun (WGS) entry which is preliminary data.</text>
</comment>
<dbReference type="PIRSF" id="PIRSF006102">
    <property type="entry name" value="NQR_DE"/>
    <property type="match status" value="1"/>
</dbReference>
<feature type="transmembrane region" description="Helical" evidence="7">
    <location>
        <begin position="12"/>
        <end position="32"/>
    </location>
</feature>
<dbReference type="PANTHER" id="PTHR30586:SF0">
    <property type="entry name" value="ION-TRANSLOCATING OXIDOREDUCTASE COMPLEX SUBUNIT E"/>
    <property type="match status" value="1"/>
</dbReference>
<keyword evidence="6 7" id="KW-0472">Membrane</keyword>
<dbReference type="InterPro" id="IPR003667">
    <property type="entry name" value="NqrDE/RnfAE"/>
</dbReference>
<feature type="transmembrane region" description="Helical" evidence="7">
    <location>
        <begin position="165"/>
        <end position="191"/>
    </location>
</feature>
<evidence type="ECO:0000256" key="4">
    <source>
        <dbReference type="ARBA" id="ARBA00022967"/>
    </source>
</evidence>
<reference evidence="8" key="2">
    <citation type="journal article" date="2021" name="PeerJ">
        <title>Extensive microbial diversity within the chicken gut microbiome revealed by metagenomics and culture.</title>
        <authorList>
            <person name="Gilroy R."/>
            <person name="Ravi A."/>
            <person name="Getino M."/>
            <person name="Pursley I."/>
            <person name="Horton D.L."/>
            <person name="Alikhan N.F."/>
            <person name="Baker D."/>
            <person name="Gharbi K."/>
            <person name="Hall N."/>
            <person name="Watson M."/>
            <person name="Adriaenssens E.M."/>
            <person name="Foster-Nyarko E."/>
            <person name="Jarju S."/>
            <person name="Secka A."/>
            <person name="Antonio M."/>
            <person name="Oren A."/>
            <person name="Chaudhuri R.R."/>
            <person name="La Ragione R."/>
            <person name="Hildebrand F."/>
            <person name="Pallen M.J."/>
        </authorList>
    </citation>
    <scope>NUCLEOTIDE SEQUENCE</scope>
    <source>
        <strain evidence="8">ChiW16-3235</strain>
    </source>
</reference>